<evidence type="ECO:0000259" key="6">
    <source>
        <dbReference type="Pfam" id="PF00251"/>
    </source>
</evidence>
<dbReference type="InterPro" id="IPR023296">
    <property type="entry name" value="Glyco_hydro_beta-prop_sf"/>
</dbReference>
<dbReference type="Gene3D" id="2.60.120.560">
    <property type="entry name" value="Exo-inulinase, domain 1"/>
    <property type="match status" value="1"/>
</dbReference>
<dbReference type="CDD" id="cd08996">
    <property type="entry name" value="GH32_FFase"/>
    <property type="match status" value="1"/>
</dbReference>
<dbReference type="Gene3D" id="2.115.10.20">
    <property type="entry name" value="Glycosyl hydrolase domain, family 43"/>
    <property type="match status" value="1"/>
</dbReference>
<dbReference type="InterPro" id="IPR051214">
    <property type="entry name" value="GH32_Enzymes"/>
</dbReference>
<dbReference type="InterPro" id="IPR001362">
    <property type="entry name" value="Glyco_hydro_32"/>
</dbReference>
<evidence type="ECO:0000256" key="3">
    <source>
        <dbReference type="ARBA" id="ARBA00022801"/>
    </source>
</evidence>
<feature type="domain" description="Glycosyl hydrolase family 32 N-terminal" evidence="6">
    <location>
        <begin position="14"/>
        <end position="322"/>
    </location>
</feature>
<dbReference type="SUPFAM" id="SSF75005">
    <property type="entry name" value="Arabinanase/levansucrase/invertase"/>
    <property type="match status" value="1"/>
</dbReference>
<dbReference type="Pfam" id="PF00251">
    <property type="entry name" value="Glyco_hydro_32N"/>
    <property type="match status" value="1"/>
</dbReference>
<evidence type="ECO:0000256" key="4">
    <source>
        <dbReference type="ARBA" id="ARBA00023295"/>
    </source>
</evidence>
<dbReference type="InterPro" id="IPR013189">
    <property type="entry name" value="Glyco_hydro_32_C"/>
</dbReference>
<dbReference type="AlphaFoldDB" id="A0A7G9FX46"/>
<protein>
    <recommendedName>
        <fullName evidence="2">beta-fructofuranosidase</fullName>
        <ecNumber evidence="2">3.2.1.26</ecNumber>
    </recommendedName>
</protein>
<evidence type="ECO:0000256" key="5">
    <source>
        <dbReference type="RuleBase" id="RU362110"/>
    </source>
</evidence>
<comment type="similarity">
    <text evidence="1 5">Belongs to the glycosyl hydrolase 32 family.</text>
</comment>
<gene>
    <name evidence="8" type="ORF">H9Q77_02970</name>
</gene>
<dbReference type="Proteomes" id="UP000515981">
    <property type="component" value="Chromosome"/>
</dbReference>
<accession>A0A7G9FX46</accession>
<keyword evidence="4 5" id="KW-0326">Glycosidase</keyword>
<dbReference type="SMART" id="SM00640">
    <property type="entry name" value="Glyco_32"/>
    <property type="match status" value="1"/>
</dbReference>
<dbReference type="PANTHER" id="PTHR43101">
    <property type="entry name" value="BETA-FRUCTOSIDASE"/>
    <property type="match status" value="1"/>
</dbReference>
<keyword evidence="9" id="KW-1185">Reference proteome</keyword>
<dbReference type="GO" id="GO:0004564">
    <property type="term" value="F:beta-fructofuranosidase activity"/>
    <property type="evidence" value="ECO:0007669"/>
    <property type="project" value="UniProtKB-EC"/>
</dbReference>
<evidence type="ECO:0000313" key="9">
    <source>
        <dbReference type="Proteomes" id="UP000515981"/>
    </source>
</evidence>
<dbReference type="InterPro" id="IPR013320">
    <property type="entry name" value="ConA-like_dom_sf"/>
</dbReference>
<evidence type="ECO:0000313" key="8">
    <source>
        <dbReference type="EMBL" id="QNM03128.1"/>
    </source>
</evidence>
<dbReference type="KEGG" id="ssun:H9Q77_02970"/>
<dbReference type="SUPFAM" id="SSF49899">
    <property type="entry name" value="Concanavalin A-like lectins/glucanases"/>
    <property type="match status" value="1"/>
</dbReference>
<dbReference type="EC" id="3.2.1.26" evidence="2"/>
<dbReference type="Pfam" id="PF08244">
    <property type="entry name" value="Glyco_hydro_32C"/>
    <property type="match status" value="1"/>
</dbReference>
<evidence type="ECO:0000256" key="1">
    <source>
        <dbReference type="ARBA" id="ARBA00009902"/>
    </source>
</evidence>
<feature type="domain" description="Glycosyl hydrolase family 32 C-terminal" evidence="7">
    <location>
        <begin position="333"/>
        <end position="475"/>
    </location>
</feature>
<dbReference type="PANTHER" id="PTHR43101:SF1">
    <property type="entry name" value="BETA-FRUCTOSIDASE"/>
    <property type="match status" value="1"/>
</dbReference>
<dbReference type="EMBL" id="CP060633">
    <property type="protein sequence ID" value="QNM03128.1"/>
    <property type="molecule type" value="Genomic_DNA"/>
</dbReference>
<dbReference type="GO" id="GO:0005975">
    <property type="term" value="P:carbohydrate metabolic process"/>
    <property type="evidence" value="ECO:0007669"/>
    <property type="project" value="InterPro"/>
</dbReference>
<proteinExistence type="inferred from homology"/>
<reference evidence="8 9" key="1">
    <citation type="submission" date="2020-08" db="EMBL/GenBank/DDBJ databases">
        <authorList>
            <person name="Liu C."/>
            <person name="Sun Q."/>
        </authorList>
    </citation>
    <scope>NUCLEOTIDE SEQUENCE [LARGE SCALE GENOMIC DNA]</scope>
    <source>
        <strain evidence="8 9">NSJ-8</strain>
    </source>
</reference>
<dbReference type="InterPro" id="IPR013148">
    <property type="entry name" value="Glyco_hydro_32_N"/>
</dbReference>
<evidence type="ECO:0000259" key="7">
    <source>
        <dbReference type="Pfam" id="PF08244"/>
    </source>
</evidence>
<keyword evidence="3 5" id="KW-0378">Hydrolase</keyword>
<evidence type="ECO:0000256" key="2">
    <source>
        <dbReference type="ARBA" id="ARBA00012758"/>
    </source>
</evidence>
<sequence>MNTRKMTPLRPVFHFTAPYGWINDPNGFCYFKGMYHLFYQYNPHGCEWSKMYWGHAVSKDLTHWEDLPIALYPDQEYDTDEVGGCFSGSAIVRGDRLYVFYTGTSRHGNMLVQSQCMAYSDDGIKFEKYSGNPVVPHPPAHEGEVSNFRDPKVIQAGDKYYMVVGSTTGGLKIGDGRIFLYVSDDLMHWQYKGILLKCNGEWTSMCECPDLFPLGNKWVLLFSLMHAVNAEKTVYAVGHMDFENCRFTIETTGELDYGMDYYAAQTMLDPKGRRLVIAWQNSWEWLPWFNDFGRTEQENWRGSLSYPREISLGDDGKLRVYPVEELQTILYPEHTYRDLKITSERTEIASPASGAYCLKIHIDLSENRADVLKIGTKAYGDKATIISIDFEKCSVSLDRRNGDEVFIPKGKTTCLFNGLKETFEIMVLVDKCTVEFFVNKGETGMTCTVFPALEEQKLWLQTGKGDISIEKLDISEIHL</sequence>
<name>A0A7G9FX46_9FIRM</name>
<organism evidence="8 9">
    <name type="scientific">Simiaoa sunii</name>
    <dbReference type="NCBI Taxonomy" id="2763672"/>
    <lineage>
        <taxon>Bacteria</taxon>
        <taxon>Bacillati</taxon>
        <taxon>Bacillota</taxon>
        <taxon>Clostridia</taxon>
        <taxon>Lachnospirales</taxon>
        <taxon>Lachnospiraceae</taxon>
        <taxon>Simiaoa</taxon>
    </lineage>
</organism>